<dbReference type="Pfam" id="PF17917">
    <property type="entry name" value="RT_RNaseH"/>
    <property type="match status" value="1"/>
</dbReference>
<dbReference type="InterPro" id="IPR000477">
    <property type="entry name" value="RT_dom"/>
</dbReference>
<dbReference type="Pfam" id="PF13650">
    <property type="entry name" value="Asp_protease_2"/>
    <property type="match status" value="1"/>
</dbReference>
<sequence length="1768" mass="200411">MCLSYGAKRLVAVDWVASSVPTKGGGVLAPKTKISARRAPTRPDKAITRSATRPDHNSAEPPSREESPLSSPPPSESSPPHSQNHSSTSSSSSDYNSPIKMATSSSKSKTPAAIVEYNRSHKSPPLLLDGTITFTVLNEWEDHCKSFFTKTKVEADKKVESVIDGLKPILLIHWVENNRDDLIAKSFDDFMKDLRRRSFGANWDDPIIREINSCSQGTTADPDEKFIDFAKRLMGLNSNLRGSDKKLNPKSLKDQLNRGMASYLVSSFERLTSAEKERINNITSFEEWYEEFVKLDSYANAEIERLTNIAISRIQRNMSSQMDEHINKRLKSFPNQSSHNTSTTKNVSATSSSYTNRHRSSSAASNNGSNSTGTSRKRSASGSSRPNIQRPPDYKYPPSLTQEERTILEEHNGCMHCRRVYVSCSSNNCGTLPPDRDQYIPLTDPRSLERIRQKGKSTNSVAATGGDLSCIEEIDDDSIDNKAQVNAVLPYKINFIRGNGTDSESSDSAPSEVSPFTHPHVLWHAIALSNDNKRLPVKCLIDTGAHLNLISPESAADLDLRVQKLRKPVPVSLALHNDPTTPPPVTFLSTFVTIPTLRTVNNVWKSYPVRAVIAPGLCANMLLGTPFEKGNNLMVDVECDQVIDKKSGLDIIKADPDVLYRKITIRKTSISPKAKRLANINAFQEMLKELKVVTEKRRLKLQGYEHGKPGLNSFVATIKSTIQLLEVKEQLKELGLRLKSEFSDVFEAIPHASLLPDSVQCRIKLKDANLKLAKRTYSCPKQYKEAFEDLIKTKVDQGFIRLNNDAQFASPSFLVPKPDNKFRWVVDYRALNANTVPDNYPMPKVADILADCGKGKIWSVIDMTESFFQTRMHPKDIHKTAVSTPIGIYEWLVMPMGFRNSPAIHQRRVNEALRELIGKICHIYLDDIVIWSQNAEEHEAHIRLVLEALRKAKLYVNPKKTHLFQSEIKFLGHIISQRGIEADGSKVDKILEWPTPKSASEVRQFLGLVRYIAAFLPKLAIQCTVLNRLTTKECNKKFPTWNEAHQHAFDSIKQIVVSRECLTVVDHSKLDENKIFVTTDASDRATGAVLSFGPSWETARPVAFDSQSLKDAELNYPVHEKELLAIIKALKKWKTDLIGAPFLVYTDHKTLLNFNTQKDLSRRQARWMEFLSIYDCKFVYVKGEDNSVADALSRYPSTLVTGTADAEDSSVHPYNDSKPSILTLLQKPTHANPLQSINALTSLQESTPATAQIAINKSKSTLSIDDDFIAKIKAGYESDSWFRRISKTLHTMTEFTVRDGLWYLNERLLIPDHANLRESIFRMAHDKMGHFGFFKSYALIADAYFWPGMRRDLEEGYIPSCFDCQRNKSPTQRKRGPLHSLPVPDERCMSIAMDFIEPLPEDKGFTAILTITDRLNSDIRILPVRHDLSAKDLASIFFKEWYCENGLPRDVISDRDKLFMAKFWKHLTILTGIKHKASTAYHPQTDGVSERSNKTVLQAIRMHVKRNQRNWVDTLPWIRFQIMSTKNKSTGFSPFMLRFGREPLIIPPLPISPPNQSPENFDAAHFLEEIRANVQDARDNLLLAKISQTYHANKTRRSDFPYKVDDLVLLNTINRRYNAAKNDDHKTAKFMSRFEGPYRVTDCNPSSSTVTLSLPNTDNSYPVFHSSLIKPFIPNDNSRYPDRARPIEPQPPAPVEVDGEMEYFVDKIIDHRYYRNQLQFLVSWKGFDDSHNEWFKYTDVADNEALDVYLHDNNFSMEQLLKHNRLTT</sequence>
<evidence type="ECO:0000259" key="10">
    <source>
        <dbReference type="PROSITE" id="PS50013"/>
    </source>
</evidence>
<evidence type="ECO:0000313" key="14">
    <source>
        <dbReference type="Proteomes" id="UP000284842"/>
    </source>
</evidence>
<dbReference type="InterPro" id="IPR023780">
    <property type="entry name" value="Chromo_domain"/>
</dbReference>
<feature type="domain" description="Reverse transcriptase" evidence="11">
    <location>
        <begin position="796"/>
        <end position="975"/>
    </location>
</feature>
<dbReference type="InterPro" id="IPR036397">
    <property type="entry name" value="RNaseH_sf"/>
</dbReference>
<evidence type="ECO:0000256" key="5">
    <source>
        <dbReference type="ARBA" id="ARBA00022759"/>
    </source>
</evidence>
<feature type="region of interest" description="Disordered" evidence="9">
    <location>
        <begin position="16"/>
        <end position="111"/>
    </location>
</feature>
<dbReference type="SUPFAM" id="SSF53098">
    <property type="entry name" value="Ribonuclease H-like"/>
    <property type="match status" value="1"/>
</dbReference>
<dbReference type="PANTHER" id="PTHR37984">
    <property type="entry name" value="PROTEIN CBG26694"/>
    <property type="match status" value="1"/>
</dbReference>
<dbReference type="OrthoDB" id="3268967at2759"/>
<dbReference type="GO" id="GO:0016787">
    <property type="term" value="F:hydrolase activity"/>
    <property type="evidence" value="ECO:0007669"/>
    <property type="project" value="UniProtKB-KW"/>
</dbReference>
<proteinExistence type="predicted"/>
<dbReference type="InterPro" id="IPR001584">
    <property type="entry name" value="Integrase_cat-core"/>
</dbReference>
<dbReference type="GO" id="GO:0004519">
    <property type="term" value="F:endonuclease activity"/>
    <property type="evidence" value="ECO:0007669"/>
    <property type="project" value="UniProtKB-KW"/>
</dbReference>
<dbReference type="InterPro" id="IPR043502">
    <property type="entry name" value="DNA/RNA_pol_sf"/>
</dbReference>
<feature type="compositionally biased region" description="Low complexity" evidence="9">
    <location>
        <begin position="350"/>
        <end position="374"/>
    </location>
</feature>
<dbReference type="EC" id="2.7.7.49" evidence="1"/>
<dbReference type="InterPro" id="IPR043128">
    <property type="entry name" value="Rev_trsase/Diguanyl_cyclase"/>
</dbReference>
<dbReference type="PROSITE" id="PS50013">
    <property type="entry name" value="CHROMO_2"/>
    <property type="match status" value="1"/>
</dbReference>
<dbReference type="GO" id="GO:0005634">
    <property type="term" value="C:nucleus"/>
    <property type="evidence" value="ECO:0007669"/>
    <property type="project" value="UniProtKB-ARBA"/>
</dbReference>
<dbReference type="PROSITE" id="PS50994">
    <property type="entry name" value="INTEGRASE"/>
    <property type="match status" value="1"/>
</dbReference>
<dbReference type="InterPro" id="IPR041588">
    <property type="entry name" value="Integrase_H2C2"/>
</dbReference>
<dbReference type="Pfam" id="PF17921">
    <property type="entry name" value="Integrase_H2C2"/>
    <property type="match status" value="1"/>
</dbReference>
<dbReference type="GO" id="GO:0003723">
    <property type="term" value="F:RNA binding"/>
    <property type="evidence" value="ECO:0007669"/>
    <property type="project" value="UniProtKB-KW"/>
</dbReference>
<evidence type="ECO:0000256" key="7">
    <source>
        <dbReference type="ARBA" id="ARBA00022884"/>
    </source>
</evidence>
<dbReference type="Pfam" id="PF00385">
    <property type="entry name" value="Chromo"/>
    <property type="match status" value="1"/>
</dbReference>
<dbReference type="Gene3D" id="1.10.340.70">
    <property type="match status" value="1"/>
</dbReference>
<dbReference type="InterPro" id="IPR041373">
    <property type="entry name" value="RT_RNaseH"/>
</dbReference>
<comment type="caution">
    <text evidence="13">The sequence shown here is derived from an EMBL/GenBank/DDBJ whole genome shotgun (WGS) entry which is preliminary data.</text>
</comment>
<evidence type="ECO:0000256" key="4">
    <source>
        <dbReference type="ARBA" id="ARBA00022722"/>
    </source>
</evidence>
<accession>A0A409YHP1</accession>
<keyword evidence="4" id="KW-0540">Nuclease</keyword>
<dbReference type="SUPFAM" id="SSF54160">
    <property type="entry name" value="Chromo domain-like"/>
    <property type="match status" value="1"/>
</dbReference>
<dbReference type="Pfam" id="PF00078">
    <property type="entry name" value="RVT_1"/>
    <property type="match status" value="1"/>
</dbReference>
<dbReference type="Gene3D" id="2.40.70.10">
    <property type="entry name" value="Acid Proteases"/>
    <property type="match status" value="1"/>
</dbReference>
<dbReference type="Gene3D" id="3.30.420.10">
    <property type="entry name" value="Ribonuclease H-like superfamily/Ribonuclease H"/>
    <property type="match status" value="1"/>
</dbReference>
<dbReference type="GO" id="GO:0003964">
    <property type="term" value="F:RNA-directed DNA polymerase activity"/>
    <property type="evidence" value="ECO:0007669"/>
    <property type="project" value="UniProtKB-KW"/>
</dbReference>
<evidence type="ECO:0000256" key="3">
    <source>
        <dbReference type="ARBA" id="ARBA00022695"/>
    </source>
</evidence>
<evidence type="ECO:0000256" key="8">
    <source>
        <dbReference type="ARBA" id="ARBA00022918"/>
    </source>
</evidence>
<dbReference type="Gene3D" id="2.40.50.40">
    <property type="match status" value="1"/>
</dbReference>
<feature type="domain" description="Integrase catalytic" evidence="12">
    <location>
        <begin position="1380"/>
        <end position="1542"/>
    </location>
</feature>
<reference evidence="13 14" key="1">
    <citation type="journal article" date="2018" name="Evol. Lett.">
        <title>Horizontal gene cluster transfer increased hallucinogenic mushroom diversity.</title>
        <authorList>
            <person name="Reynolds H.T."/>
            <person name="Vijayakumar V."/>
            <person name="Gluck-Thaler E."/>
            <person name="Korotkin H.B."/>
            <person name="Matheny P.B."/>
            <person name="Slot J.C."/>
        </authorList>
    </citation>
    <scope>NUCLEOTIDE SEQUENCE [LARGE SCALE GENOMIC DNA]</scope>
    <source>
        <strain evidence="13 14">2629</strain>
    </source>
</reference>
<dbReference type="CDD" id="cd09274">
    <property type="entry name" value="RNase_HI_RT_Ty3"/>
    <property type="match status" value="1"/>
</dbReference>
<feature type="region of interest" description="Disordered" evidence="9">
    <location>
        <begin position="332"/>
        <end position="399"/>
    </location>
</feature>
<dbReference type="PROSITE" id="PS50878">
    <property type="entry name" value="RT_POL"/>
    <property type="match status" value="1"/>
</dbReference>
<evidence type="ECO:0000259" key="11">
    <source>
        <dbReference type="PROSITE" id="PS50878"/>
    </source>
</evidence>
<feature type="compositionally biased region" description="Low complexity" evidence="9">
    <location>
        <begin position="78"/>
        <end position="110"/>
    </location>
</feature>
<dbReference type="InterPro" id="IPR012337">
    <property type="entry name" value="RNaseH-like_sf"/>
</dbReference>
<feature type="domain" description="Chromo" evidence="10">
    <location>
        <begin position="1703"/>
        <end position="1761"/>
    </location>
</feature>
<dbReference type="GO" id="GO:0006338">
    <property type="term" value="P:chromatin remodeling"/>
    <property type="evidence" value="ECO:0007669"/>
    <property type="project" value="UniProtKB-ARBA"/>
</dbReference>
<evidence type="ECO:0000313" key="13">
    <source>
        <dbReference type="EMBL" id="PPR02502.1"/>
    </source>
</evidence>
<dbReference type="InterPro" id="IPR000953">
    <property type="entry name" value="Chromo/chromo_shadow_dom"/>
</dbReference>
<dbReference type="SUPFAM" id="SSF56672">
    <property type="entry name" value="DNA/RNA polymerases"/>
    <property type="match status" value="1"/>
</dbReference>
<dbReference type="Gene3D" id="3.30.70.270">
    <property type="match status" value="2"/>
</dbReference>
<evidence type="ECO:0000256" key="9">
    <source>
        <dbReference type="SAM" id="MobiDB-lite"/>
    </source>
</evidence>
<dbReference type="CDD" id="cd01647">
    <property type="entry name" value="RT_LTR"/>
    <property type="match status" value="1"/>
</dbReference>
<dbReference type="InterPro" id="IPR021109">
    <property type="entry name" value="Peptidase_aspartic_dom_sf"/>
</dbReference>
<keyword evidence="14" id="KW-1185">Reference proteome</keyword>
<gene>
    <name evidence="13" type="ORF">CVT24_001968</name>
</gene>
<dbReference type="CDD" id="cd00303">
    <property type="entry name" value="retropepsin_like"/>
    <property type="match status" value="1"/>
</dbReference>
<keyword evidence="2" id="KW-0808">Transferase</keyword>
<keyword evidence="5" id="KW-0255">Endonuclease</keyword>
<dbReference type="InterPro" id="IPR050951">
    <property type="entry name" value="Retrovirus_Pol_polyprotein"/>
</dbReference>
<dbReference type="PANTHER" id="PTHR37984:SF5">
    <property type="entry name" value="PROTEIN NYNRIN-LIKE"/>
    <property type="match status" value="1"/>
</dbReference>
<dbReference type="FunFam" id="3.30.70.270:FF:000020">
    <property type="entry name" value="Transposon Tf2-6 polyprotein-like Protein"/>
    <property type="match status" value="1"/>
</dbReference>
<dbReference type="STRING" id="181874.A0A409YHP1"/>
<protein>
    <recommendedName>
        <fullName evidence="1">RNA-directed DNA polymerase</fullName>
        <ecNumber evidence="1">2.7.7.49</ecNumber>
    </recommendedName>
</protein>
<keyword evidence="3" id="KW-0548">Nucleotidyltransferase</keyword>
<feature type="compositionally biased region" description="Polar residues" evidence="9">
    <location>
        <begin position="333"/>
        <end position="349"/>
    </location>
</feature>
<keyword evidence="6" id="KW-0378">Hydrolase</keyword>
<evidence type="ECO:0000256" key="6">
    <source>
        <dbReference type="ARBA" id="ARBA00022801"/>
    </source>
</evidence>
<dbReference type="InParanoid" id="A0A409YHP1"/>
<evidence type="ECO:0000256" key="2">
    <source>
        <dbReference type="ARBA" id="ARBA00022679"/>
    </source>
</evidence>
<dbReference type="SMART" id="SM00298">
    <property type="entry name" value="CHROMO"/>
    <property type="match status" value="1"/>
</dbReference>
<keyword evidence="8" id="KW-0695">RNA-directed DNA polymerase</keyword>
<organism evidence="13 14">
    <name type="scientific">Panaeolus cyanescens</name>
    <dbReference type="NCBI Taxonomy" id="181874"/>
    <lineage>
        <taxon>Eukaryota</taxon>
        <taxon>Fungi</taxon>
        <taxon>Dikarya</taxon>
        <taxon>Basidiomycota</taxon>
        <taxon>Agaricomycotina</taxon>
        <taxon>Agaricomycetes</taxon>
        <taxon>Agaricomycetidae</taxon>
        <taxon>Agaricales</taxon>
        <taxon>Agaricineae</taxon>
        <taxon>Galeropsidaceae</taxon>
        <taxon>Panaeolus</taxon>
    </lineage>
</organism>
<evidence type="ECO:0000256" key="1">
    <source>
        <dbReference type="ARBA" id="ARBA00012493"/>
    </source>
</evidence>
<dbReference type="Gene3D" id="3.10.10.10">
    <property type="entry name" value="HIV Type 1 Reverse Transcriptase, subunit A, domain 1"/>
    <property type="match status" value="1"/>
</dbReference>
<evidence type="ECO:0000259" key="12">
    <source>
        <dbReference type="PROSITE" id="PS50994"/>
    </source>
</evidence>
<feature type="compositionally biased region" description="Basic and acidic residues" evidence="9">
    <location>
        <begin position="41"/>
        <end position="67"/>
    </location>
</feature>
<dbReference type="GO" id="GO:0015074">
    <property type="term" value="P:DNA integration"/>
    <property type="evidence" value="ECO:0007669"/>
    <property type="project" value="InterPro"/>
</dbReference>
<dbReference type="InterPro" id="IPR016197">
    <property type="entry name" value="Chromo-like_dom_sf"/>
</dbReference>
<name>A0A409YHP1_9AGAR</name>
<keyword evidence="7" id="KW-0694">RNA-binding</keyword>
<dbReference type="Proteomes" id="UP000284842">
    <property type="component" value="Unassembled WGS sequence"/>
</dbReference>
<dbReference type="EMBL" id="NHTK01001167">
    <property type="protein sequence ID" value="PPR02502.1"/>
    <property type="molecule type" value="Genomic_DNA"/>
</dbReference>